<protein>
    <recommendedName>
        <fullName evidence="3">DUF3987 domain-containing protein</fullName>
    </recommendedName>
</protein>
<gene>
    <name evidence="1" type="ORF">ORV05_05355</name>
</gene>
<dbReference type="Proteomes" id="UP001163203">
    <property type="component" value="Chromosome"/>
</dbReference>
<evidence type="ECO:0000313" key="2">
    <source>
        <dbReference type="Proteomes" id="UP001163203"/>
    </source>
</evidence>
<reference evidence="1" key="1">
    <citation type="submission" date="2022-11" db="EMBL/GenBank/DDBJ databases">
        <authorList>
            <person name="Mo P."/>
        </authorList>
    </citation>
    <scope>NUCLEOTIDE SEQUENCE</scope>
    <source>
        <strain evidence="1">HUAS 11-8</strain>
    </source>
</reference>
<evidence type="ECO:0008006" key="3">
    <source>
        <dbReference type="Google" id="ProtNLM"/>
    </source>
</evidence>
<dbReference type="RefSeq" id="WP_268757339.1">
    <property type="nucleotide sequence ID" value="NZ_CP113836.1"/>
</dbReference>
<organism evidence="1 2">
    <name type="scientific">Amycolatopsis cynarae</name>
    <dbReference type="NCBI Taxonomy" id="2995223"/>
    <lineage>
        <taxon>Bacteria</taxon>
        <taxon>Bacillati</taxon>
        <taxon>Actinomycetota</taxon>
        <taxon>Actinomycetes</taxon>
        <taxon>Pseudonocardiales</taxon>
        <taxon>Pseudonocardiaceae</taxon>
        <taxon>Amycolatopsis</taxon>
    </lineage>
</organism>
<accession>A0ABY7B8M2</accession>
<sequence length="437" mass="47018">MSIAYGHEQPDADQWADQFGPVVDDVHDDPISVAAFPVLPADALQGAAGAIVGAVMPHTEAHEAAVLATLLARFGATIGDLPHLRADNRKHAARVWPLIVGKTSTGAKGTSSGVVDALFDVAGNPEWSLPKIGGLSSGEGLIELVRDGTGDDPNAKNFDEGVTDKRLYLEESEFGGTLSVMERNGSILPRVLREAWDGGVLRTLTRASPLAATGAHIVIVGHVTPGELKVKLTEAQMSGGTMNRFLPIASRRTKLCPDGGNIPEQIINASGEILADRVKQARKVQEVKRTVSAGELWHARYGHLRREMPDGQVAKILARAVPQVLRLSLVYALLDGHHEIDEPHLRAALALWDYASATAAWMFGIEPDSGEQDKLVDFIAAAGKAGRTKTEITVDHYGKNRKAHEIDAVLTPLLRDGRIRQETSKGRGRPVTRYFAC</sequence>
<dbReference type="EMBL" id="CP113836">
    <property type="protein sequence ID" value="WAL67216.1"/>
    <property type="molecule type" value="Genomic_DNA"/>
</dbReference>
<evidence type="ECO:0000313" key="1">
    <source>
        <dbReference type="EMBL" id="WAL67216.1"/>
    </source>
</evidence>
<name>A0ABY7B8M2_9PSEU</name>
<keyword evidence="2" id="KW-1185">Reference proteome</keyword>
<proteinExistence type="predicted"/>